<name>A0A450T485_9GAMM</name>
<accession>A0A450T485</accession>
<gene>
    <name evidence="1" type="ORF">BECKFW1821B_GA0114236_106512</name>
</gene>
<sequence>MCERKAIHGRSAGIEITSTELAENTEDKIFFSVFLVTSVDMIFSG</sequence>
<proteinExistence type="predicted"/>
<organism evidence="1">
    <name type="scientific">Candidatus Kentrum sp. FW</name>
    <dbReference type="NCBI Taxonomy" id="2126338"/>
    <lineage>
        <taxon>Bacteria</taxon>
        <taxon>Pseudomonadati</taxon>
        <taxon>Pseudomonadota</taxon>
        <taxon>Gammaproteobacteria</taxon>
        <taxon>Candidatus Kentrum</taxon>
    </lineage>
</organism>
<reference evidence="1" key="1">
    <citation type="submission" date="2019-02" db="EMBL/GenBank/DDBJ databases">
        <authorList>
            <person name="Gruber-Vodicka R. H."/>
            <person name="Seah K. B. B."/>
        </authorList>
    </citation>
    <scope>NUCLEOTIDE SEQUENCE</scope>
    <source>
        <strain evidence="1">BECK_BZ106</strain>
    </source>
</reference>
<dbReference type="AlphaFoldDB" id="A0A450T485"/>
<dbReference type="EMBL" id="CAADFD010000065">
    <property type="protein sequence ID" value="VFJ61385.1"/>
    <property type="molecule type" value="Genomic_DNA"/>
</dbReference>
<protein>
    <submittedName>
        <fullName evidence="1">Uncharacterized protein</fullName>
    </submittedName>
</protein>
<evidence type="ECO:0000313" key="1">
    <source>
        <dbReference type="EMBL" id="VFJ61385.1"/>
    </source>
</evidence>